<dbReference type="EMBL" id="CM000881">
    <property type="protein sequence ID" value="PNT71129.1"/>
    <property type="molecule type" value="Genomic_DNA"/>
</dbReference>
<evidence type="ECO:0000313" key="1">
    <source>
        <dbReference type="EMBL" id="PNT71129.1"/>
    </source>
</evidence>
<accession>A0A2K2DA31</accession>
<organism evidence="1">
    <name type="scientific">Brachypodium distachyon</name>
    <name type="common">Purple false brome</name>
    <name type="synonym">Trachynia distachya</name>
    <dbReference type="NCBI Taxonomy" id="15368"/>
    <lineage>
        <taxon>Eukaryota</taxon>
        <taxon>Viridiplantae</taxon>
        <taxon>Streptophyta</taxon>
        <taxon>Embryophyta</taxon>
        <taxon>Tracheophyta</taxon>
        <taxon>Spermatophyta</taxon>
        <taxon>Magnoliopsida</taxon>
        <taxon>Liliopsida</taxon>
        <taxon>Poales</taxon>
        <taxon>Poaceae</taxon>
        <taxon>BOP clade</taxon>
        <taxon>Pooideae</taxon>
        <taxon>Stipodae</taxon>
        <taxon>Brachypodieae</taxon>
        <taxon>Brachypodium</taxon>
    </lineage>
</organism>
<gene>
    <name evidence="1" type="ORF">BRADI_2g23556v3</name>
</gene>
<reference evidence="2" key="3">
    <citation type="submission" date="2018-08" db="UniProtKB">
        <authorList>
            <consortium name="EnsemblPlants"/>
        </authorList>
    </citation>
    <scope>IDENTIFICATION</scope>
    <source>
        <strain evidence="2">cv. Bd21</strain>
    </source>
</reference>
<dbReference type="OrthoDB" id="689720at2759"/>
<dbReference type="Gramene" id="PNT71129">
    <property type="protein sequence ID" value="PNT71129"/>
    <property type="gene ID" value="BRADI_2g23556v3"/>
</dbReference>
<proteinExistence type="predicted"/>
<dbReference type="AlphaFoldDB" id="A0A2K2DA31"/>
<reference evidence="1 2" key="1">
    <citation type="journal article" date="2010" name="Nature">
        <title>Genome sequencing and analysis of the model grass Brachypodium distachyon.</title>
        <authorList>
            <consortium name="International Brachypodium Initiative"/>
        </authorList>
    </citation>
    <scope>NUCLEOTIDE SEQUENCE [LARGE SCALE GENOMIC DNA]</scope>
    <source>
        <strain evidence="1 2">Bd21</strain>
    </source>
</reference>
<evidence type="ECO:0000313" key="3">
    <source>
        <dbReference type="Proteomes" id="UP000008810"/>
    </source>
</evidence>
<sequence length="67" mass="7974">MATLVMLVSWEIWNEKNTRVFRKIFSMPTVVAEEEEEVNHTCKCDAPLYNIVFFHENIQVPIRFSQN</sequence>
<name>A0A2K2DA31_BRADI</name>
<dbReference type="InParanoid" id="A0A2K2DA31"/>
<dbReference type="EnsemblPlants" id="PNT71129">
    <property type="protein sequence ID" value="PNT71129"/>
    <property type="gene ID" value="BRADI_2g23556v3"/>
</dbReference>
<evidence type="ECO:0000313" key="2">
    <source>
        <dbReference type="EnsemblPlants" id="PNT71129"/>
    </source>
</evidence>
<protein>
    <submittedName>
        <fullName evidence="1 2">Uncharacterized protein</fullName>
    </submittedName>
</protein>
<dbReference type="Proteomes" id="UP000008810">
    <property type="component" value="Chromosome 2"/>
</dbReference>
<keyword evidence="3" id="KW-1185">Reference proteome</keyword>
<reference evidence="1" key="2">
    <citation type="submission" date="2017-06" db="EMBL/GenBank/DDBJ databases">
        <title>WGS assembly of Brachypodium distachyon.</title>
        <authorList>
            <consortium name="The International Brachypodium Initiative"/>
            <person name="Lucas S."/>
            <person name="Harmon-Smith M."/>
            <person name="Lail K."/>
            <person name="Tice H."/>
            <person name="Grimwood J."/>
            <person name="Bruce D."/>
            <person name="Barry K."/>
            <person name="Shu S."/>
            <person name="Lindquist E."/>
            <person name="Wang M."/>
            <person name="Pitluck S."/>
            <person name="Vogel J.P."/>
            <person name="Garvin D.F."/>
            <person name="Mockler T.C."/>
            <person name="Schmutz J."/>
            <person name="Rokhsar D."/>
            <person name="Bevan M.W."/>
        </authorList>
    </citation>
    <scope>NUCLEOTIDE SEQUENCE</scope>
    <source>
        <strain evidence="1">Bd21</strain>
    </source>
</reference>